<dbReference type="Pfam" id="PF18480">
    <property type="entry name" value="DUF5615"/>
    <property type="match status" value="1"/>
</dbReference>
<protein>
    <recommendedName>
        <fullName evidence="1">DUF5615 domain-containing protein</fullName>
    </recommendedName>
</protein>
<evidence type="ECO:0000259" key="1">
    <source>
        <dbReference type="Pfam" id="PF18480"/>
    </source>
</evidence>
<dbReference type="AlphaFoldDB" id="T0ZZ21"/>
<reference evidence="2" key="2">
    <citation type="journal article" date="2014" name="ISME J.">
        <title>Microbial stratification in low pH oxic and suboxic macroscopic growths along an acid mine drainage.</title>
        <authorList>
            <person name="Mendez-Garcia C."/>
            <person name="Mesa V."/>
            <person name="Sprenger R.R."/>
            <person name="Richter M."/>
            <person name="Diez M.S."/>
            <person name="Solano J."/>
            <person name="Bargiela R."/>
            <person name="Golyshina O.V."/>
            <person name="Manteca A."/>
            <person name="Ramos J.L."/>
            <person name="Gallego J.R."/>
            <person name="Llorente I."/>
            <person name="Martins Dos Santos V.A."/>
            <person name="Jensen O.N."/>
            <person name="Pelaez A.I."/>
            <person name="Sanchez J."/>
            <person name="Ferrer M."/>
        </authorList>
    </citation>
    <scope>NUCLEOTIDE SEQUENCE</scope>
</reference>
<feature type="domain" description="DUF5615" evidence="1">
    <location>
        <begin position="1"/>
        <end position="44"/>
    </location>
</feature>
<feature type="non-terminal residue" evidence="2">
    <location>
        <position position="45"/>
    </location>
</feature>
<comment type="caution">
    <text evidence="2">The sequence shown here is derived from an EMBL/GenBank/DDBJ whole genome shotgun (WGS) entry which is preliminary data.</text>
</comment>
<dbReference type="InterPro" id="IPR041049">
    <property type="entry name" value="DUF5615"/>
</dbReference>
<reference evidence="2" key="1">
    <citation type="submission" date="2013-08" db="EMBL/GenBank/DDBJ databases">
        <authorList>
            <person name="Mendez C."/>
            <person name="Richter M."/>
            <person name="Ferrer M."/>
            <person name="Sanchez J."/>
        </authorList>
    </citation>
    <scope>NUCLEOTIDE SEQUENCE</scope>
</reference>
<sequence>MRFLVDAQLPPALARLLEDRGHQAEHVLDCGLERASDAAIWARAV</sequence>
<gene>
    <name evidence="2" type="ORF">B2A_12866</name>
</gene>
<organism evidence="2">
    <name type="scientific">mine drainage metagenome</name>
    <dbReference type="NCBI Taxonomy" id="410659"/>
    <lineage>
        <taxon>unclassified sequences</taxon>
        <taxon>metagenomes</taxon>
        <taxon>ecological metagenomes</taxon>
    </lineage>
</organism>
<name>T0ZZ21_9ZZZZ</name>
<dbReference type="EMBL" id="AUZZ01009285">
    <property type="protein sequence ID" value="EQD33994.1"/>
    <property type="molecule type" value="Genomic_DNA"/>
</dbReference>
<accession>T0ZZ21</accession>
<evidence type="ECO:0000313" key="2">
    <source>
        <dbReference type="EMBL" id="EQD33994.1"/>
    </source>
</evidence>
<proteinExistence type="predicted"/>